<keyword evidence="5" id="KW-0810">Translation regulation</keyword>
<evidence type="ECO:0000256" key="6">
    <source>
        <dbReference type="ARBA" id="ARBA00023016"/>
    </source>
</evidence>
<dbReference type="GO" id="GO:0006446">
    <property type="term" value="P:regulation of translational initiation"/>
    <property type="evidence" value="ECO:0007669"/>
    <property type="project" value="TreeGrafter"/>
</dbReference>
<keyword evidence="3" id="KW-0963">Cytoplasm</keyword>
<organism evidence="9 10">
    <name type="scientific">Myriangium duriaei CBS 260.36</name>
    <dbReference type="NCBI Taxonomy" id="1168546"/>
    <lineage>
        <taxon>Eukaryota</taxon>
        <taxon>Fungi</taxon>
        <taxon>Dikarya</taxon>
        <taxon>Ascomycota</taxon>
        <taxon>Pezizomycotina</taxon>
        <taxon>Dothideomycetes</taxon>
        <taxon>Dothideomycetidae</taxon>
        <taxon>Myriangiales</taxon>
        <taxon>Myriangiaceae</taxon>
        <taxon>Myriangium</taxon>
    </lineage>
</organism>
<comment type="caution">
    <text evidence="9">The sequence shown here is derived from an EMBL/GenBank/DDBJ whole genome shotgun (WGS) entry which is preliminary data.</text>
</comment>
<keyword evidence="10" id="KW-1185">Reference proteome</keyword>
<dbReference type="AlphaFoldDB" id="A0A9P4MMZ4"/>
<dbReference type="PANTHER" id="PTHR16301:SF25">
    <property type="entry name" value="PROTEIN IMPACT"/>
    <property type="match status" value="1"/>
</dbReference>
<reference evidence="9" key="1">
    <citation type="journal article" date="2020" name="Stud. Mycol.">
        <title>101 Dothideomycetes genomes: a test case for predicting lifestyles and emergence of pathogens.</title>
        <authorList>
            <person name="Haridas S."/>
            <person name="Albert R."/>
            <person name="Binder M."/>
            <person name="Bloem J."/>
            <person name="Labutti K."/>
            <person name="Salamov A."/>
            <person name="Andreopoulos B."/>
            <person name="Baker S."/>
            <person name="Barry K."/>
            <person name="Bills G."/>
            <person name="Bluhm B."/>
            <person name="Cannon C."/>
            <person name="Castanera R."/>
            <person name="Culley D."/>
            <person name="Daum C."/>
            <person name="Ezra D."/>
            <person name="Gonzalez J."/>
            <person name="Henrissat B."/>
            <person name="Kuo A."/>
            <person name="Liang C."/>
            <person name="Lipzen A."/>
            <person name="Lutzoni F."/>
            <person name="Magnuson J."/>
            <person name="Mondo S."/>
            <person name="Nolan M."/>
            <person name="Ohm R."/>
            <person name="Pangilinan J."/>
            <person name="Park H.-J."/>
            <person name="Ramirez L."/>
            <person name="Alfaro M."/>
            <person name="Sun H."/>
            <person name="Tritt A."/>
            <person name="Yoshinaga Y."/>
            <person name="Zwiers L.-H."/>
            <person name="Turgeon B."/>
            <person name="Goodwin S."/>
            <person name="Spatafora J."/>
            <person name="Crous P."/>
            <person name="Grigoriev I."/>
        </authorList>
    </citation>
    <scope>NUCLEOTIDE SEQUENCE</scope>
    <source>
        <strain evidence="9">CBS 260.36</strain>
    </source>
</reference>
<dbReference type="PANTHER" id="PTHR16301">
    <property type="entry name" value="IMPACT-RELATED"/>
    <property type="match status" value="1"/>
</dbReference>
<keyword evidence="6" id="KW-0346">Stress response</keyword>
<dbReference type="InterPro" id="IPR006575">
    <property type="entry name" value="RWD_dom"/>
</dbReference>
<evidence type="ECO:0000256" key="5">
    <source>
        <dbReference type="ARBA" id="ARBA00022845"/>
    </source>
</evidence>
<dbReference type="EMBL" id="ML996085">
    <property type="protein sequence ID" value="KAF2153221.1"/>
    <property type="molecule type" value="Genomic_DNA"/>
</dbReference>
<dbReference type="Proteomes" id="UP000799439">
    <property type="component" value="Unassembled WGS sequence"/>
</dbReference>
<dbReference type="SUPFAM" id="SSF54495">
    <property type="entry name" value="UBC-like"/>
    <property type="match status" value="1"/>
</dbReference>
<comment type="similarity">
    <text evidence="2">Belongs to the IMPACT family.</text>
</comment>
<dbReference type="InterPro" id="IPR020568">
    <property type="entry name" value="Ribosomal_Su5_D2-typ_SF"/>
</dbReference>
<dbReference type="PROSITE" id="PS50908">
    <property type="entry name" value="RWD"/>
    <property type="match status" value="1"/>
</dbReference>
<sequence length="303" mass="32741">MGSLLDEEILSINAIYAEDTLCHISEKPVICSLALPGEHNIALRLEFPSDYPDAPPSILGTQSVGDHVPKGFGSGVVDVARDVLGQVYVAGSPCIYDLVEELSTQLQQLLPPPDENAQIAGQPKEELGPRSNGQDSVNASSATISDQAQASQLLLEGEPSWIMSETFTEKKSVFVARATRVTSKEQAESFLRHLLATNKAVSQATHNITAWRMHGDGNTAIQDCDDDGETAAGGRLLRLLQLMDAWDVLVVVSRWYGGVQLGPARFRIINSVARDVIIQGEFAKDDSKDTDKNSSKTKKGGKK</sequence>
<dbReference type="SUPFAM" id="SSF54211">
    <property type="entry name" value="Ribosomal protein S5 domain 2-like"/>
    <property type="match status" value="1"/>
</dbReference>
<evidence type="ECO:0000256" key="1">
    <source>
        <dbReference type="ARBA" id="ARBA00004496"/>
    </source>
</evidence>
<dbReference type="InterPro" id="IPR001498">
    <property type="entry name" value="Impact_N"/>
</dbReference>
<feature type="region of interest" description="Disordered" evidence="7">
    <location>
        <begin position="111"/>
        <end position="143"/>
    </location>
</feature>
<dbReference type="GO" id="GO:0140469">
    <property type="term" value="P:GCN2-mediated signaling"/>
    <property type="evidence" value="ECO:0007669"/>
    <property type="project" value="TreeGrafter"/>
</dbReference>
<dbReference type="Gene3D" id="3.30.230.30">
    <property type="entry name" value="Impact, N-terminal domain"/>
    <property type="match status" value="1"/>
</dbReference>
<evidence type="ECO:0000259" key="8">
    <source>
        <dbReference type="PROSITE" id="PS50908"/>
    </source>
</evidence>
<feature type="domain" description="RWD" evidence="8">
    <location>
        <begin position="7"/>
        <end position="109"/>
    </location>
</feature>
<feature type="compositionally biased region" description="Polar residues" evidence="7">
    <location>
        <begin position="131"/>
        <end position="143"/>
    </location>
</feature>
<name>A0A9P4MMZ4_9PEZI</name>
<dbReference type="Pfam" id="PF01205">
    <property type="entry name" value="Impact_N"/>
    <property type="match status" value="1"/>
</dbReference>
<evidence type="ECO:0000256" key="7">
    <source>
        <dbReference type="SAM" id="MobiDB-lite"/>
    </source>
</evidence>
<evidence type="ECO:0000256" key="4">
    <source>
        <dbReference type="ARBA" id="ARBA00022491"/>
    </source>
</evidence>
<evidence type="ECO:0000313" key="9">
    <source>
        <dbReference type="EMBL" id="KAF2153221.1"/>
    </source>
</evidence>
<dbReference type="OrthoDB" id="69641at2759"/>
<accession>A0A9P4MMZ4</accession>
<evidence type="ECO:0000313" key="10">
    <source>
        <dbReference type="Proteomes" id="UP000799439"/>
    </source>
</evidence>
<feature type="compositionally biased region" description="Basic and acidic residues" evidence="7">
    <location>
        <begin position="284"/>
        <end position="294"/>
    </location>
</feature>
<dbReference type="Pfam" id="PF05773">
    <property type="entry name" value="RWD"/>
    <property type="match status" value="1"/>
</dbReference>
<dbReference type="InterPro" id="IPR036956">
    <property type="entry name" value="Impact_N_sf"/>
</dbReference>
<dbReference type="GO" id="GO:0005737">
    <property type="term" value="C:cytoplasm"/>
    <property type="evidence" value="ECO:0007669"/>
    <property type="project" value="UniProtKB-SubCell"/>
</dbReference>
<dbReference type="Gene3D" id="3.10.110.10">
    <property type="entry name" value="Ubiquitin Conjugating Enzyme"/>
    <property type="match status" value="1"/>
</dbReference>
<protein>
    <submittedName>
        <fullName evidence="9">UPF0029-domain-containing protein</fullName>
    </submittedName>
</protein>
<proteinExistence type="inferred from homology"/>
<dbReference type="InterPro" id="IPR023582">
    <property type="entry name" value="Impact"/>
</dbReference>
<evidence type="ECO:0000256" key="2">
    <source>
        <dbReference type="ARBA" id="ARBA00007665"/>
    </source>
</evidence>
<comment type="subcellular location">
    <subcellularLocation>
        <location evidence="1">Cytoplasm</location>
    </subcellularLocation>
</comment>
<evidence type="ECO:0000256" key="3">
    <source>
        <dbReference type="ARBA" id="ARBA00022490"/>
    </source>
</evidence>
<feature type="region of interest" description="Disordered" evidence="7">
    <location>
        <begin position="284"/>
        <end position="303"/>
    </location>
</feature>
<keyword evidence="4" id="KW-0678">Repressor</keyword>
<gene>
    <name evidence="9" type="ORF">K461DRAFT_137354</name>
</gene>
<dbReference type="InterPro" id="IPR016135">
    <property type="entry name" value="UBQ-conjugating_enzyme/RWD"/>
</dbReference>